<dbReference type="AlphaFoldDB" id="A0A1Y4L5I9"/>
<dbReference type="Pfam" id="PF08890">
    <property type="entry name" value="Phage_TAC_5"/>
    <property type="match status" value="1"/>
</dbReference>
<dbReference type="Gene3D" id="3.30.2220.30">
    <property type="match status" value="1"/>
</dbReference>
<reference evidence="2" key="1">
    <citation type="submission" date="2017-04" db="EMBL/GenBank/DDBJ databases">
        <title>Function of individual gut microbiota members based on whole genome sequencing of pure cultures obtained from chicken caecum.</title>
        <authorList>
            <person name="Medvecky M."/>
            <person name="Cejkova D."/>
            <person name="Polansky O."/>
            <person name="Karasova D."/>
            <person name="Kubasova T."/>
            <person name="Cizek A."/>
            <person name="Rychlik I."/>
        </authorList>
    </citation>
    <scope>NUCLEOTIDE SEQUENCE [LARGE SCALE GENOMIC DNA]</scope>
    <source>
        <strain evidence="2">An180</strain>
    </source>
</reference>
<sequence>MATLSAFLNPVPVETNHEVVISDRFRNEDGTVQPFVIRALMQEENDHLVKSCTRQVMVNGQQVSKFDNVLYTRKLILAATVVPDFSESDLCQRYGVLDPNLVPGKMLTSGEYSRLATEITQLSGFQRPEEVGEEAKN</sequence>
<dbReference type="InterPro" id="IPR014986">
    <property type="entry name" value="XkdN-like"/>
</dbReference>
<dbReference type="EMBL" id="NFKK01000024">
    <property type="protein sequence ID" value="OUP51130.1"/>
    <property type="molecule type" value="Genomic_DNA"/>
</dbReference>
<evidence type="ECO:0000313" key="2">
    <source>
        <dbReference type="Proteomes" id="UP000195897"/>
    </source>
</evidence>
<evidence type="ECO:0000313" key="1">
    <source>
        <dbReference type="EMBL" id="OUP51130.1"/>
    </source>
</evidence>
<protein>
    <submittedName>
        <fullName evidence="1">Phage portal protein</fullName>
    </submittedName>
</protein>
<dbReference type="InterPro" id="IPR038559">
    <property type="entry name" value="XkdN-like_sf"/>
</dbReference>
<organism evidence="1 2">
    <name type="scientific">Butyricicoccus pullicaecorum</name>
    <dbReference type="NCBI Taxonomy" id="501571"/>
    <lineage>
        <taxon>Bacteria</taxon>
        <taxon>Bacillati</taxon>
        <taxon>Bacillota</taxon>
        <taxon>Clostridia</taxon>
        <taxon>Eubacteriales</taxon>
        <taxon>Butyricicoccaceae</taxon>
        <taxon>Butyricicoccus</taxon>
    </lineage>
</organism>
<dbReference type="RefSeq" id="WP_087374630.1">
    <property type="nucleotide sequence ID" value="NZ_NFKK01000024.1"/>
</dbReference>
<accession>A0A1Y4L5I9</accession>
<name>A0A1Y4L5I9_9FIRM</name>
<proteinExistence type="predicted"/>
<dbReference type="Proteomes" id="UP000195897">
    <property type="component" value="Unassembled WGS sequence"/>
</dbReference>
<gene>
    <name evidence="1" type="ORF">B5F17_13440</name>
</gene>
<comment type="caution">
    <text evidence="1">The sequence shown here is derived from an EMBL/GenBank/DDBJ whole genome shotgun (WGS) entry which is preliminary data.</text>
</comment>